<dbReference type="AlphaFoldDB" id="A0A432Z6C0"/>
<proteinExistence type="predicted"/>
<evidence type="ECO:0000313" key="3">
    <source>
        <dbReference type="Proteomes" id="UP000288058"/>
    </source>
</evidence>
<sequence>MALLSISIGSIFFLAAITWVVFVAVNDQNGSPAFGFMLALFPMILSLILVVPSTLYRAVFVVKSRPRQTTREKVILAAGIVITVLFIGAVIKLVFA</sequence>
<feature type="transmembrane region" description="Helical" evidence="1">
    <location>
        <begin position="33"/>
        <end position="62"/>
    </location>
</feature>
<evidence type="ECO:0000256" key="1">
    <source>
        <dbReference type="SAM" id="Phobius"/>
    </source>
</evidence>
<keyword evidence="3" id="KW-1185">Reference proteome</keyword>
<comment type="caution">
    <text evidence="2">The sequence shown here is derived from an EMBL/GenBank/DDBJ whole genome shotgun (WGS) entry which is preliminary data.</text>
</comment>
<keyword evidence="1" id="KW-1133">Transmembrane helix</keyword>
<keyword evidence="1" id="KW-0812">Transmembrane</keyword>
<dbReference type="OrthoDB" id="6294374at2"/>
<gene>
    <name evidence="2" type="ORF">CWI78_03155</name>
</gene>
<organism evidence="2 3">
    <name type="scientific">Idiomarina ramblicola</name>
    <dbReference type="NCBI Taxonomy" id="263724"/>
    <lineage>
        <taxon>Bacteria</taxon>
        <taxon>Pseudomonadati</taxon>
        <taxon>Pseudomonadota</taxon>
        <taxon>Gammaproteobacteria</taxon>
        <taxon>Alteromonadales</taxon>
        <taxon>Idiomarinaceae</taxon>
        <taxon>Idiomarina</taxon>
    </lineage>
</organism>
<dbReference type="EMBL" id="PIQC01000001">
    <property type="protein sequence ID" value="RUO73442.1"/>
    <property type="molecule type" value="Genomic_DNA"/>
</dbReference>
<name>A0A432Z6C0_9GAMM</name>
<feature type="transmembrane region" description="Helical" evidence="1">
    <location>
        <begin position="74"/>
        <end position="95"/>
    </location>
</feature>
<protein>
    <submittedName>
        <fullName evidence="2">Uncharacterized protein</fullName>
    </submittedName>
</protein>
<dbReference type="RefSeq" id="WP_126780154.1">
    <property type="nucleotide sequence ID" value="NZ_PIQC01000001.1"/>
</dbReference>
<accession>A0A432Z6C0</accession>
<dbReference type="Proteomes" id="UP000288058">
    <property type="component" value="Unassembled WGS sequence"/>
</dbReference>
<reference evidence="3" key="1">
    <citation type="journal article" date="2018" name="Front. Microbiol.">
        <title>Genome-Based Analysis Reveals the Taxonomy and Diversity of the Family Idiomarinaceae.</title>
        <authorList>
            <person name="Liu Y."/>
            <person name="Lai Q."/>
            <person name="Shao Z."/>
        </authorList>
    </citation>
    <scope>NUCLEOTIDE SEQUENCE [LARGE SCALE GENOMIC DNA]</scope>
    <source>
        <strain evidence="3">R22</strain>
    </source>
</reference>
<evidence type="ECO:0000313" key="2">
    <source>
        <dbReference type="EMBL" id="RUO73442.1"/>
    </source>
</evidence>
<keyword evidence="1" id="KW-0472">Membrane</keyword>